<reference evidence="1 2" key="1">
    <citation type="submission" date="2024-01" db="EMBL/GenBank/DDBJ databases">
        <title>The complete chloroplast genome sequence of Lithospermum erythrorhizon: insights into the phylogenetic relationship among Boraginaceae species and the maternal lineages of purple gromwells.</title>
        <authorList>
            <person name="Okada T."/>
            <person name="Watanabe K."/>
        </authorList>
    </citation>
    <scope>NUCLEOTIDE SEQUENCE [LARGE SCALE GENOMIC DNA]</scope>
</reference>
<sequence>MTSFFTLHGDSGTPLRISTVDSRDTTILPVHTSLYKRMSMDCGSVPDSEVEGRMEWSSYASGSCYCLTSRGNPDPEAPRTLRYLKNEAYYYLSLSSADGRVLITDWINHWSESPRVYVGPRAPSASGRKTSSLAGCPKGTILSHRDWKIFEQLCICGGLAEETYCSGFLSCWLCPFVLPLEPHGYMRASVFKMASCMATGTVVSLAIPVLASIYKGLSVHASSANPSVSPCCFPAHYLLVGWRVRFLAFKESTSRSKEYQAWLGAVLSSSSSSSPPRNPKGFLVLPSLGLKRKASPVSVSEDRNPKHVIGVLMQHLTRCLHESGSCTRPSGTSLGTVSVEEHPVCMAVEIINATAAAPPSVQRIESIFWDRLRVAWVELCSLMEGRSYKTPLAEEESIMASFKALA</sequence>
<name>A0AAV3Q984_LITER</name>
<proteinExistence type="predicted"/>
<protein>
    <submittedName>
        <fullName evidence="1">Uncharacterized protein</fullName>
    </submittedName>
</protein>
<evidence type="ECO:0000313" key="1">
    <source>
        <dbReference type="EMBL" id="GAA0159736.1"/>
    </source>
</evidence>
<dbReference type="PANTHER" id="PTHR36607">
    <property type="entry name" value="1,2-DIHYDROXY-3-KETO-5-METHYLTHIOPENTENE DIOXYGENASE 4"/>
    <property type="match status" value="1"/>
</dbReference>
<organism evidence="1 2">
    <name type="scientific">Lithospermum erythrorhizon</name>
    <name type="common">Purple gromwell</name>
    <name type="synonym">Lithospermum officinale var. erythrorhizon</name>
    <dbReference type="NCBI Taxonomy" id="34254"/>
    <lineage>
        <taxon>Eukaryota</taxon>
        <taxon>Viridiplantae</taxon>
        <taxon>Streptophyta</taxon>
        <taxon>Embryophyta</taxon>
        <taxon>Tracheophyta</taxon>
        <taxon>Spermatophyta</taxon>
        <taxon>Magnoliopsida</taxon>
        <taxon>eudicotyledons</taxon>
        <taxon>Gunneridae</taxon>
        <taxon>Pentapetalae</taxon>
        <taxon>asterids</taxon>
        <taxon>lamiids</taxon>
        <taxon>Boraginales</taxon>
        <taxon>Boraginaceae</taxon>
        <taxon>Boraginoideae</taxon>
        <taxon>Lithospermeae</taxon>
        <taxon>Lithospermum</taxon>
    </lineage>
</organism>
<gene>
    <name evidence="1" type="ORF">LIER_16444</name>
</gene>
<accession>A0AAV3Q984</accession>
<evidence type="ECO:0000313" key="2">
    <source>
        <dbReference type="Proteomes" id="UP001454036"/>
    </source>
</evidence>
<dbReference type="Proteomes" id="UP001454036">
    <property type="component" value="Unassembled WGS sequence"/>
</dbReference>
<dbReference type="PANTHER" id="PTHR36607:SF20">
    <property type="entry name" value="AMINOTRANSFERASE-LIKE PLANT MOBILE DOMAIN-CONTAINING PROTEIN"/>
    <property type="match status" value="1"/>
</dbReference>
<comment type="caution">
    <text evidence="1">The sequence shown here is derived from an EMBL/GenBank/DDBJ whole genome shotgun (WGS) entry which is preliminary data.</text>
</comment>
<keyword evidence="2" id="KW-1185">Reference proteome</keyword>
<dbReference type="EMBL" id="BAABME010003675">
    <property type="protein sequence ID" value="GAA0159736.1"/>
    <property type="molecule type" value="Genomic_DNA"/>
</dbReference>
<dbReference type="AlphaFoldDB" id="A0AAV3Q984"/>